<reference evidence="2 3" key="1">
    <citation type="journal article" date="2012" name="Genome Biol.">
        <title>Genome and low-iron response of an oceanic diatom adapted to chronic iron limitation.</title>
        <authorList>
            <person name="Lommer M."/>
            <person name="Specht M."/>
            <person name="Roy A.S."/>
            <person name="Kraemer L."/>
            <person name="Andreson R."/>
            <person name="Gutowska M.A."/>
            <person name="Wolf J."/>
            <person name="Bergner S.V."/>
            <person name="Schilhabel M.B."/>
            <person name="Klostermeier U.C."/>
            <person name="Beiko R.G."/>
            <person name="Rosenstiel P."/>
            <person name="Hippler M."/>
            <person name="Laroche J."/>
        </authorList>
    </citation>
    <scope>NUCLEOTIDE SEQUENCE [LARGE SCALE GENOMIC DNA]</scope>
    <source>
        <strain evidence="2 3">CCMP1005</strain>
    </source>
</reference>
<keyword evidence="3" id="KW-1185">Reference proteome</keyword>
<organism evidence="2 3">
    <name type="scientific">Thalassiosira oceanica</name>
    <name type="common">Marine diatom</name>
    <dbReference type="NCBI Taxonomy" id="159749"/>
    <lineage>
        <taxon>Eukaryota</taxon>
        <taxon>Sar</taxon>
        <taxon>Stramenopiles</taxon>
        <taxon>Ochrophyta</taxon>
        <taxon>Bacillariophyta</taxon>
        <taxon>Coscinodiscophyceae</taxon>
        <taxon>Thalassiosirophycidae</taxon>
        <taxon>Thalassiosirales</taxon>
        <taxon>Thalassiosiraceae</taxon>
        <taxon>Thalassiosira</taxon>
    </lineage>
</organism>
<feature type="non-terminal residue" evidence="2">
    <location>
        <position position="311"/>
    </location>
</feature>
<accession>K0R9M9</accession>
<evidence type="ECO:0000313" key="3">
    <source>
        <dbReference type="Proteomes" id="UP000266841"/>
    </source>
</evidence>
<comment type="caution">
    <text evidence="2">The sequence shown here is derived from an EMBL/GenBank/DDBJ whole genome shotgun (WGS) entry which is preliminary data.</text>
</comment>
<feature type="signal peptide" evidence="1">
    <location>
        <begin position="1"/>
        <end position="23"/>
    </location>
</feature>
<feature type="chain" id="PRO_5003840080" evidence="1">
    <location>
        <begin position="24"/>
        <end position="311"/>
    </location>
</feature>
<dbReference type="AlphaFoldDB" id="K0R9M9"/>
<keyword evidence="1" id="KW-0732">Signal</keyword>
<name>K0R9M9_THAOC</name>
<dbReference type="Proteomes" id="UP000266841">
    <property type="component" value="Unassembled WGS sequence"/>
</dbReference>
<proteinExistence type="predicted"/>
<protein>
    <submittedName>
        <fullName evidence="2">Uncharacterized protein</fullName>
    </submittedName>
</protein>
<dbReference type="EMBL" id="AGNL01048378">
    <property type="protein sequence ID" value="EJK45621.1"/>
    <property type="molecule type" value="Genomic_DNA"/>
</dbReference>
<evidence type="ECO:0000313" key="2">
    <source>
        <dbReference type="EMBL" id="EJK45621.1"/>
    </source>
</evidence>
<sequence length="311" mass="33343">MLVFRPAIVLLSLSVRAIDGVDGQNLRDGAGRLGDDSAKRNLKKNVFVDEKVRPDVEAKSCKDGGDCTSESCAKLADEQSRAETCENVAVQSAGGRTIDITAINAVTNPQFASPVPPTEPFCVRFNDDTEDFGPCPSFYDNIDVNPSGAMPYTDDPTNPLSADQYLHLKDESGGSLACGTGSEYTGDWTSLSSTTCRELCFDVKLFYDGCHSGVSTCTLNETSLGYYIEIFPKIILQGGAPEYLRAVFVAHDFMTDEDGSSPEWRRICAPLEGLNSTGQLPSNEFGRWVMAAPNNILGGGPPVPSPASPDS</sequence>
<evidence type="ECO:0000256" key="1">
    <source>
        <dbReference type="SAM" id="SignalP"/>
    </source>
</evidence>
<gene>
    <name evidence="2" type="ORF">THAOC_35756</name>
</gene>